<dbReference type="EMBL" id="AYXG01000169">
    <property type="protein sequence ID" value="EWC60184.1"/>
    <property type="molecule type" value="Genomic_DNA"/>
</dbReference>
<protein>
    <submittedName>
        <fullName evidence="1">Putative DNA alkylation repair protein</fullName>
    </submittedName>
</protein>
<sequence>MPFADELIGTPTARALTTAIRAAAPAARLTALRAAPGRFDALGLRERSDLLRDALLADLPGDYATFAATIRAARDGDRPFAGWLIWPVTSAVAAKAIAERTDTAFDDALALLAELTPRLTSEFALRPLLDHDPDRALATITTWTTSPDPHVRRLASEGTRPFLPWATRVPGLLTRPGITLPILHALHRDDSEYVRRSVANHLNDLSRDHPDLVVDTAAGWLSEPGGNTPALVRHALRTLVKRGHPGALRLLGFAPVDVDTTGPELSASSVPFGGTITFRASIVNTEPDPVRIAVDYTVHHRKANGGQTGKTFKLTTRTLAPGERLDITRDHSFRPITTRRYHPGEHGLELHVNGASTGRADFTLLPPRET</sequence>
<reference evidence="1 2" key="1">
    <citation type="journal article" date="2014" name="Genome Announc.">
        <title>Draft Genome Sequence of the Antitrypanosomally Active Sponge-Associated Bacterium Actinokineospora sp. Strain EG49.</title>
        <authorList>
            <person name="Harjes J."/>
            <person name="Ryu T."/>
            <person name="Abdelmohsen U.R."/>
            <person name="Moitinho-Silva L."/>
            <person name="Horn H."/>
            <person name="Ravasi T."/>
            <person name="Hentschel U."/>
        </authorList>
    </citation>
    <scope>NUCLEOTIDE SEQUENCE [LARGE SCALE GENOMIC DNA]</scope>
    <source>
        <strain evidence="1 2">EG49</strain>
    </source>
</reference>
<comment type="caution">
    <text evidence="1">The sequence shown here is derived from an EMBL/GenBank/DDBJ whole genome shotgun (WGS) entry which is preliminary data.</text>
</comment>
<dbReference type="Proteomes" id="UP000019277">
    <property type="component" value="Unassembled WGS sequence"/>
</dbReference>
<dbReference type="Gene3D" id="1.25.40.290">
    <property type="entry name" value="ARM repeat domains"/>
    <property type="match status" value="1"/>
</dbReference>
<dbReference type="Pfam" id="PF08713">
    <property type="entry name" value="DNA_alkylation"/>
    <property type="match status" value="1"/>
</dbReference>
<dbReference type="SUPFAM" id="SSF48371">
    <property type="entry name" value="ARM repeat"/>
    <property type="match status" value="1"/>
</dbReference>
<gene>
    <name evidence="1" type="ORF">UO65_4531</name>
</gene>
<accession>W7J241</accession>
<dbReference type="OrthoDB" id="9797162at2"/>
<dbReference type="PATRIC" id="fig|909613.9.peg.4533"/>
<organism evidence="1 2">
    <name type="scientific">Actinokineospora spheciospongiae</name>
    <dbReference type="NCBI Taxonomy" id="909613"/>
    <lineage>
        <taxon>Bacteria</taxon>
        <taxon>Bacillati</taxon>
        <taxon>Actinomycetota</taxon>
        <taxon>Actinomycetes</taxon>
        <taxon>Pseudonocardiales</taxon>
        <taxon>Pseudonocardiaceae</taxon>
        <taxon>Actinokineospora</taxon>
    </lineage>
</organism>
<keyword evidence="2" id="KW-1185">Reference proteome</keyword>
<dbReference type="InterPro" id="IPR016024">
    <property type="entry name" value="ARM-type_fold"/>
</dbReference>
<evidence type="ECO:0000313" key="1">
    <source>
        <dbReference type="EMBL" id="EWC60184.1"/>
    </source>
</evidence>
<dbReference type="RefSeq" id="WP_035285908.1">
    <property type="nucleotide sequence ID" value="NZ_AYXG01000169.1"/>
</dbReference>
<dbReference type="eggNOG" id="COG4335">
    <property type="taxonomic scope" value="Bacteria"/>
</dbReference>
<name>W7J241_9PSEU</name>
<dbReference type="AlphaFoldDB" id="W7J241"/>
<evidence type="ECO:0000313" key="2">
    <source>
        <dbReference type="Proteomes" id="UP000019277"/>
    </source>
</evidence>
<proteinExistence type="predicted"/>
<dbReference type="InterPro" id="IPR014825">
    <property type="entry name" value="DNA_alkylation"/>
</dbReference>